<evidence type="ECO:0000256" key="2">
    <source>
        <dbReference type="ARBA" id="ARBA00022516"/>
    </source>
</evidence>
<dbReference type="EMBL" id="FPKR01000006">
    <property type="protein sequence ID" value="SFZ75911.1"/>
    <property type="molecule type" value="Genomic_DNA"/>
</dbReference>
<evidence type="ECO:0000256" key="5">
    <source>
        <dbReference type="ARBA" id="ARBA00023315"/>
    </source>
</evidence>
<dbReference type="InterPro" id="IPR002123">
    <property type="entry name" value="Plipid/glycerol_acylTrfase"/>
</dbReference>
<evidence type="ECO:0000256" key="4">
    <source>
        <dbReference type="ARBA" id="ARBA00023098"/>
    </source>
</evidence>
<keyword evidence="4" id="KW-0443">Lipid metabolism</keyword>
<evidence type="ECO:0000259" key="7">
    <source>
        <dbReference type="SMART" id="SM00563"/>
    </source>
</evidence>
<dbReference type="Pfam" id="PF01553">
    <property type="entry name" value="Acyltransferase"/>
    <property type="match status" value="1"/>
</dbReference>
<comment type="pathway">
    <text evidence="1">Lipid metabolism.</text>
</comment>
<dbReference type="GO" id="GO:0003841">
    <property type="term" value="F:1-acylglycerol-3-phosphate O-acyltransferase activity"/>
    <property type="evidence" value="ECO:0007669"/>
    <property type="project" value="TreeGrafter"/>
</dbReference>
<keyword evidence="5 8" id="KW-0012">Acyltransferase</keyword>
<evidence type="ECO:0000313" key="9">
    <source>
        <dbReference type="Proteomes" id="UP000186513"/>
    </source>
</evidence>
<feature type="region of interest" description="Disordered" evidence="6">
    <location>
        <begin position="252"/>
        <end position="274"/>
    </location>
</feature>
<dbReference type="OrthoDB" id="9806880at2"/>
<dbReference type="CDD" id="cd07989">
    <property type="entry name" value="LPLAT_AGPAT-like"/>
    <property type="match status" value="1"/>
</dbReference>
<evidence type="ECO:0000313" key="8">
    <source>
        <dbReference type="EMBL" id="SFZ75911.1"/>
    </source>
</evidence>
<dbReference type="GO" id="GO:0006654">
    <property type="term" value="P:phosphatidic acid biosynthetic process"/>
    <property type="evidence" value="ECO:0007669"/>
    <property type="project" value="TreeGrafter"/>
</dbReference>
<organism evidence="8 9">
    <name type="scientific">Chitinimonas taiwanensis DSM 18899</name>
    <dbReference type="NCBI Taxonomy" id="1121279"/>
    <lineage>
        <taxon>Bacteria</taxon>
        <taxon>Pseudomonadati</taxon>
        <taxon>Pseudomonadota</taxon>
        <taxon>Betaproteobacteria</taxon>
        <taxon>Neisseriales</taxon>
        <taxon>Chitinibacteraceae</taxon>
        <taxon>Chitinimonas</taxon>
    </lineage>
</organism>
<evidence type="ECO:0000256" key="1">
    <source>
        <dbReference type="ARBA" id="ARBA00005189"/>
    </source>
</evidence>
<dbReference type="PANTHER" id="PTHR10434">
    <property type="entry name" value="1-ACYL-SN-GLYCEROL-3-PHOSPHATE ACYLTRANSFERASE"/>
    <property type="match status" value="1"/>
</dbReference>
<dbReference type="SUPFAM" id="SSF69593">
    <property type="entry name" value="Glycerol-3-phosphate (1)-acyltransferase"/>
    <property type="match status" value="1"/>
</dbReference>
<dbReference type="SMART" id="SM00563">
    <property type="entry name" value="PlsC"/>
    <property type="match status" value="1"/>
</dbReference>
<sequence>MKTSLPLRSWRCARLILHFLLGLFEVGLLFPLRSSKVREAAIQRWSRRLCTILAIHIQTHGAAPTHRPHNTLLVANHVSWLDIFVLNSVFPARFVAKAEVRHWPLIGWLCAQTGTLFITRERRHDTRRVNKQIAHALQDGDCIAVFPEGGTSDGMSTRAFNASLLQPAVESHAHIQAVAINYYDQHGARSLAAAYIDDMSLWTSLTRLMAEPSLQVRLDYFPRLAAATSSRRELAMQAEQWIAARVALDAPSTAQADAGQPAPETTARHPDAAH</sequence>
<dbReference type="AlphaFoldDB" id="A0A1K2HGL8"/>
<reference evidence="8 9" key="1">
    <citation type="submission" date="2016-11" db="EMBL/GenBank/DDBJ databases">
        <authorList>
            <person name="Jaros S."/>
            <person name="Januszkiewicz K."/>
            <person name="Wedrychowicz H."/>
        </authorList>
    </citation>
    <scope>NUCLEOTIDE SEQUENCE [LARGE SCALE GENOMIC DNA]</scope>
    <source>
        <strain evidence="8 9">DSM 18899</strain>
    </source>
</reference>
<dbReference type="PANTHER" id="PTHR10434:SF64">
    <property type="entry name" value="1-ACYL-SN-GLYCEROL-3-PHOSPHATE ACYLTRANSFERASE-RELATED"/>
    <property type="match status" value="1"/>
</dbReference>
<dbReference type="Proteomes" id="UP000186513">
    <property type="component" value="Unassembled WGS sequence"/>
</dbReference>
<feature type="domain" description="Phospholipid/glycerol acyltransferase" evidence="7">
    <location>
        <begin position="71"/>
        <end position="183"/>
    </location>
</feature>
<gene>
    <name evidence="8" type="ORF">SAMN02745887_01789</name>
</gene>
<keyword evidence="3 8" id="KW-0808">Transferase</keyword>
<dbReference type="STRING" id="1121279.SAMN02745887_01789"/>
<keyword evidence="2" id="KW-0444">Lipid biosynthesis</keyword>
<accession>A0A1K2HGL8</accession>
<proteinExistence type="predicted"/>
<keyword evidence="9" id="KW-1185">Reference proteome</keyword>
<name>A0A1K2HGL8_9NEIS</name>
<evidence type="ECO:0000256" key="3">
    <source>
        <dbReference type="ARBA" id="ARBA00022679"/>
    </source>
</evidence>
<dbReference type="RefSeq" id="WP_072428304.1">
    <property type="nucleotide sequence ID" value="NZ_FPKR01000006.1"/>
</dbReference>
<evidence type="ECO:0000256" key="6">
    <source>
        <dbReference type="SAM" id="MobiDB-lite"/>
    </source>
</evidence>
<protein>
    <submittedName>
        <fullName evidence="8">1-acyl-sn-glycerol-3-phosphate acyltransferase</fullName>
    </submittedName>
</protein>